<dbReference type="Pfam" id="PF00482">
    <property type="entry name" value="T2SSF"/>
    <property type="match status" value="1"/>
</dbReference>
<gene>
    <name evidence="8" type="ORF">FOJ82_11965</name>
</gene>
<accession>A0A553JXU1</accession>
<comment type="caution">
    <text evidence="8">The sequence shown here is derived from an EMBL/GenBank/DDBJ whole genome shotgun (WGS) entry which is preliminary data.</text>
</comment>
<evidence type="ECO:0000313" key="9">
    <source>
        <dbReference type="Proteomes" id="UP000317638"/>
    </source>
</evidence>
<keyword evidence="4 6" id="KW-1133">Transmembrane helix</keyword>
<dbReference type="InterPro" id="IPR018076">
    <property type="entry name" value="T2SS_GspF_dom"/>
</dbReference>
<name>A0A553JXU1_9ACTN</name>
<evidence type="ECO:0000313" key="8">
    <source>
        <dbReference type="EMBL" id="TRY17266.1"/>
    </source>
</evidence>
<dbReference type="Proteomes" id="UP000317638">
    <property type="component" value="Unassembled WGS sequence"/>
</dbReference>
<evidence type="ECO:0000256" key="4">
    <source>
        <dbReference type="ARBA" id="ARBA00022989"/>
    </source>
</evidence>
<evidence type="ECO:0000256" key="2">
    <source>
        <dbReference type="ARBA" id="ARBA00022475"/>
    </source>
</evidence>
<evidence type="ECO:0000259" key="7">
    <source>
        <dbReference type="Pfam" id="PF00482"/>
    </source>
</evidence>
<evidence type="ECO:0000256" key="1">
    <source>
        <dbReference type="ARBA" id="ARBA00004651"/>
    </source>
</evidence>
<dbReference type="AlphaFoldDB" id="A0A553JXU1"/>
<dbReference type="OrthoDB" id="597333at2"/>
<dbReference type="PANTHER" id="PTHR35007">
    <property type="entry name" value="INTEGRAL MEMBRANE PROTEIN-RELATED"/>
    <property type="match status" value="1"/>
</dbReference>
<feature type="transmembrane region" description="Helical" evidence="6">
    <location>
        <begin position="51"/>
        <end position="71"/>
    </location>
</feature>
<reference evidence="8 9" key="1">
    <citation type="submission" date="2019-07" db="EMBL/GenBank/DDBJ databases">
        <authorList>
            <person name="Zhou L.-Y."/>
        </authorList>
    </citation>
    <scope>NUCLEOTIDE SEQUENCE [LARGE SCALE GENOMIC DNA]</scope>
    <source>
        <strain evidence="8 9">YIM 101269</strain>
    </source>
</reference>
<comment type="subcellular location">
    <subcellularLocation>
        <location evidence="1">Cell membrane</location>
        <topology evidence="1">Multi-pass membrane protein</topology>
    </subcellularLocation>
</comment>
<keyword evidence="9" id="KW-1185">Reference proteome</keyword>
<feature type="transmembrane region" description="Helical" evidence="6">
    <location>
        <begin position="83"/>
        <end position="105"/>
    </location>
</feature>
<keyword evidence="3 6" id="KW-0812">Transmembrane</keyword>
<sequence>MESEDFVWVAQAIAINHQVGGNLAEVLDQVANTIRERNEIRRMVSALSAEGRLSAVILMALPFVVMAFLLLTNPTYLAPLVSGGLLGFAILGAGVVMLVIGGIWLSKTVTIKF</sequence>
<feature type="domain" description="Type II secretion system protein GspF" evidence="7">
    <location>
        <begin position="4"/>
        <end position="70"/>
    </location>
</feature>
<dbReference type="EMBL" id="VKKG01000005">
    <property type="protein sequence ID" value="TRY17266.1"/>
    <property type="molecule type" value="Genomic_DNA"/>
</dbReference>
<evidence type="ECO:0000256" key="3">
    <source>
        <dbReference type="ARBA" id="ARBA00022692"/>
    </source>
</evidence>
<evidence type="ECO:0000256" key="6">
    <source>
        <dbReference type="SAM" id="Phobius"/>
    </source>
</evidence>
<evidence type="ECO:0000256" key="5">
    <source>
        <dbReference type="ARBA" id="ARBA00023136"/>
    </source>
</evidence>
<keyword evidence="2" id="KW-1003">Cell membrane</keyword>
<dbReference type="GO" id="GO:0005886">
    <property type="term" value="C:plasma membrane"/>
    <property type="evidence" value="ECO:0007669"/>
    <property type="project" value="UniProtKB-SubCell"/>
</dbReference>
<dbReference type="PANTHER" id="PTHR35007:SF1">
    <property type="entry name" value="PILUS ASSEMBLY PROTEIN"/>
    <property type="match status" value="1"/>
</dbReference>
<organism evidence="8 9">
    <name type="scientific">Tessaracoccus rhinocerotis</name>
    <dbReference type="NCBI Taxonomy" id="1689449"/>
    <lineage>
        <taxon>Bacteria</taxon>
        <taxon>Bacillati</taxon>
        <taxon>Actinomycetota</taxon>
        <taxon>Actinomycetes</taxon>
        <taxon>Propionibacteriales</taxon>
        <taxon>Propionibacteriaceae</taxon>
        <taxon>Tessaracoccus</taxon>
    </lineage>
</organism>
<proteinExistence type="predicted"/>
<protein>
    <recommendedName>
        <fullName evidence="7">Type II secretion system protein GspF domain-containing protein</fullName>
    </recommendedName>
</protein>
<keyword evidence="5 6" id="KW-0472">Membrane</keyword>